<dbReference type="Proteomes" id="UP000092651">
    <property type="component" value="Unassembled WGS sequence"/>
</dbReference>
<evidence type="ECO:0000313" key="1">
    <source>
        <dbReference type="EMBL" id="OCA69080.1"/>
    </source>
</evidence>
<protein>
    <submittedName>
        <fullName evidence="1">Uncharacterized protein</fullName>
    </submittedName>
</protein>
<organism evidence="1 2">
    <name type="scientific">Chryseobacterium artocarpi</name>
    <dbReference type="NCBI Taxonomy" id="1414727"/>
    <lineage>
        <taxon>Bacteria</taxon>
        <taxon>Pseudomonadati</taxon>
        <taxon>Bacteroidota</taxon>
        <taxon>Flavobacteriia</taxon>
        <taxon>Flavobacteriales</taxon>
        <taxon>Weeksellaceae</taxon>
        <taxon>Chryseobacterium group</taxon>
        <taxon>Chryseobacterium</taxon>
    </lineage>
</organism>
<name>A0A1B8ZBV5_9FLAO</name>
<reference evidence="1 2" key="1">
    <citation type="submission" date="2016-07" db="EMBL/GenBank/DDBJ databases">
        <authorList>
            <person name="Jeong J.-J."/>
            <person name="Kim D.W."/>
            <person name="Sang M.K."/>
            <person name="Choi I.-G."/>
            <person name="Kim K.D."/>
        </authorList>
    </citation>
    <scope>NUCLEOTIDE SEQUENCE [LARGE SCALE GENOMIC DNA]</scope>
    <source>
        <strain evidence="1 2">UTM-3</strain>
    </source>
</reference>
<evidence type="ECO:0000313" key="2">
    <source>
        <dbReference type="Proteomes" id="UP000092651"/>
    </source>
</evidence>
<gene>
    <name evidence="1" type="ORF">BBI01_17870</name>
</gene>
<dbReference type="EMBL" id="MAYH01000048">
    <property type="protein sequence ID" value="OCA69080.1"/>
    <property type="molecule type" value="Genomic_DNA"/>
</dbReference>
<sequence>MLKTLKTFFVFSLLLIFLSNVSGISVCLEHAKHSVTKITDKKDSKGEKSKTISQDDECQCDLHLHMNASILPEIQHLDFTLNTSNKSEMPQTKAKTYRCLLDYFSSRAPPCLS</sequence>
<dbReference type="AlphaFoldDB" id="A0A1B8ZBV5"/>
<proteinExistence type="predicted"/>
<accession>A0A1B8ZBV5</accession>
<keyword evidence="2" id="KW-1185">Reference proteome</keyword>
<comment type="caution">
    <text evidence="1">The sequence shown here is derived from an EMBL/GenBank/DDBJ whole genome shotgun (WGS) entry which is preliminary data.</text>
</comment>